<sequence>MEQVGVDLFIIFLAGEEYESSFQMSSTKTHIVDLIASFRRCLVASLLKQLEAGLRQREGVVRLLLPGKESPLLEKGKSASKAVPTCPSSSPAPSLRENRVGRLLEWTSEMASSRAQNRSGLLVRGTVKPSSISDAFPRSSLFGTGFENVE</sequence>
<gene>
    <name evidence="2" type="ORF">PIB30_099563</name>
</gene>
<dbReference type="EMBL" id="JASCZI010063269">
    <property type="protein sequence ID" value="MED6141178.1"/>
    <property type="molecule type" value="Genomic_DNA"/>
</dbReference>
<organism evidence="2 3">
    <name type="scientific">Stylosanthes scabra</name>
    <dbReference type="NCBI Taxonomy" id="79078"/>
    <lineage>
        <taxon>Eukaryota</taxon>
        <taxon>Viridiplantae</taxon>
        <taxon>Streptophyta</taxon>
        <taxon>Embryophyta</taxon>
        <taxon>Tracheophyta</taxon>
        <taxon>Spermatophyta</taxon>
        <taxon>Magnoliopsida</taxon>
        <taxon>eudicotyledons</taxon>
        <taxon>Gunneridae</taxon>
        <taxon>Pentapetalae</taxon>
        <taxon>rosids</taxon>
        <taxon>fabids</taxon>
        <taxon>Fabales</taxon>
        <taxon>Fabaceae</taxon>
        <taxon>Papilionoideae</taxon>
        <taxon>50 kb inversion clade</taxon>
        <taxon>dalbergioids sensu lato</taxon>
        <taxon>Dalbergieae</taxon>
        <taxon>Pterocarpus clade</taxon>
        <taxon>Stylosanthes</taxon>
    </lineage>
</organism>
<accession>A0ABU6SZN7</accession>
<evidence type="ECO:0000313" key="3">
    <source>
        <dbReference type="Proteomes" id="UP001341840"/>
    </source>
</evidence>
<proteinExistence type="predicted"/>
<feature type="region of interest" description="Disordered" evidence="1">
    <location>
        <begin position="75"/>
        <end position="95"/>
    </location>
</feature>
<evidence type="ECO:0000313" key="2">
    <source>
        <dbReference type="EMBL" id="MED6141178.1"/>
    </source>
</evidence>
<dbReference type="Proteomes" id="UP001341840">
    <property type="component" value="Unassembled WGS sequence"/>
</dbReference>
<comment type="caution">
    <text evidence="2">The sequence shown here is derived from an EMBL/GenBank/DDBJ whole genome shotgun (WGS) entry which is preliminary data.</text>
</comment>
<reference evidence="2 3" key="1">
    <citation type="journal article" date="2023" name="Plants (Basel)">
        <title>Bridging the Gap: Combining Genomics and Transcriptomics Approaches to Understand Stylosanthes scabra, an Orphan Legume from the Brazilian Caatinga.</title>
        <authorList>
            <person name="Ferreira-Neto J.R.C."/>
            <person name="da Silva M.D."/>
            <person name="Binneck E."/>
            <person name="de Melo N.F."/>
            <person name="da Silva R.H."/>
            <person name="de Melo A.L.T.M."/>
            <person name="Pandolfi V."/>
            <person name="Bustamante F.O."/>
            <person name="Brasileiro-Vidal A.C."/>
            <person name="Benko-Iseppon A.M."/>
        </authorList>
    </citation>
    <scope>NUCLEOTIDE SEQUENCE [LARGE SCALE GENOMIC DNA]</scope>
    <source>
        <tissue evidence="2">Leaves</tissue>
    </source>
</reference>
<protein>
    <submittedName>
        <fullName evidence="2">Uncharacterized protein</fullName>
    </submittedName>
</protein>
<evidence type="ECO:0000256" key="1">
    <source>
        <dbReference type="SAM" id="MobiDB-lite"/>
    </source>
</evidence>
<name>A0ABU6SZN7_9FABA</name>
<keyword evidence="3" id="KW-1185">Reference proteome</keyword>